<evidence type="ECO:0000259" key="6">
    <source>
        <dbReference type="Pfam" id="PF00174"/>
    </source>
</evidence>
<dbReference type="Proteomes" id="UP000075604">
    <property type="component" value="Unassembled WGS sequence"/>
</dbReference>
<evidence type="ECO:0000259" key="7">
    <source>
        <dbReference type="Pfam" id="PF03404"/>
    </source>
</evidence>
<comment type="cofactor">
    <cofactor evidence="1">
        <name>Mo-molybdopterin</name>
        <dbReference type="ChEBI" id="CHEBI:71302"/>
    </cofactor>
</comment>
<dbReference type="Pfam" id="PF03404">
    <property type="entry name" value="Mo-co_dimer"/>
    <property type="match status" value="1"/>
</dbReference>
<keyword evidence="2" id="KW-0500">Molybdenum</keyword>
<dbReference type="EMBL" id="JELX01002487">
    <property type="protein sequence ID" value="KYF55238.1"/>
    <property type="molecule type" value="Genomic_DNA"/>
</dbReference>
<dbReference type="PROSITE" id="PS51318">
    <property type="entry name" value="TAT"/>
    <property type="match status" value="1"/>
</dbReference>
<evidence type="ECO:0000256" key="1">
    <source>
        <dbReference type="ARBA" id="ARBA00001924"/>
    </source>
</evidence>
<evidence type="ECO:0000313" key="9">
    <source>
        <dbReference type="Proteomes" id="UP000075604"/>
    </source>
</evidence>
<dbReference type="CDD" id="cd02110">
    <property type="entry name" value="SO_family_Moco_dimer"/>
    <property type="match status" value="1"/>
</dbReference>
<dbReference type="AlphaFoldDB" id="A0A150PII3"/>
<dbReference type="PANTHER" id="PTHR19372:SF7">
    <property type="entry name" value="SULFITE OXIDASE, MITOCHONDRIAL"/>
    <property type="match status" value="1"/>
</dbReference>
<dbReference type="InterPro" id="IPR014756">
    <property type="entry name" value="Ig_E-set"/>
</dbReference>
<dbReference type="Gene3D" id="2.60.40.650">
    <property type="match status" value="1"/>
</dbReference>
<proteinExistence type="predicted"/>
<dbReference type="Gene3D" id="3.90.420.10">
    <property type="entry name" value="Oxidoreductase, molybdopterin-binding domain"/>
    <property type="match status" value="1"/>
</dbReference>
<name>A0A150PII3_SORCE</name>
<organism evidence="8 9">
    <name type="scientific">Sorangium cellulosum</name>
    <name type="common">Polyangium cellulosum</name>
    <dbReference type="NCBI Taxonomy" id="56"/>
    <lineage>
        <taxon>Bacteria</taxon>
        <taxon>Pseudomonadati</taxon>
        <taxon>Myxococcota</taxon>
        <taxon>Polyangia</taxon>
        <taxon>Polyangiales</taxon>
        <taxon>Polyangiaceae</taxon>
        <taxon>Sorangium</taxon>
    </lineage>
</organism>
<feature type="region of interest" description="Disordered" evidence="5">
    <location>
        <begin position="450"/>
        <end position="488"/>
    </location>
</feature>
<dbReference type="GO" id="GO:0006790">
    <property type="term" value="P:sulfur compound metabolic process"/>
    <property type="evidence" value="ECO:0007669"/>
    <property type="project" value="TreeGrafter"/>
</dbReference>
<evidence type="ECO:0000256" key="4">
    <source>
        <dbReference type="ARBA" id="ARBA00023002"/>
    </source>
</evidence>
<evidence type="ECO:0000256" key="2">
    <source>
        <dbReference type="ARBA" id="ARBA00022505"/>
    </source>
</evidence>
<dbReference type="PRINTS" id="PR00407">
    <property type="entry name" value="EUMOPTERIN"/>
</dbReference>
<dbReference type="InterPro" id="IPR000572">
    <property type="entry name" value="OxRdtase_Mopterin-bd_dom"/>
</dbReference>
<sequence>MDPSQPARAPSLTRRGILFGGAAASVAAACSTTEEPPTEDVSIASAAVGQSGLPIAPCTDVPPTPVCERPPPTPNSYVTSAPEALLAFRNHGFLMEFANQPVTPLGVHYLLIHFDVPQLSAENYTVAIGGCVRRPRQIPLREIMSRKVVQSLHTMECAGTGRHLLTPRPIYVPWFKNPIGTYRYVGTPLAPLLREAGVLDDAVEVLFTGWDVGVDLGVEHAFERSMPIADALRPEVMLAWEANCQPLLPQHGFPLRLVVPSWYGMASVKWLRAITVLDEPFQGVEQTRAYRYRRDADDPGVPVREKRVNSVMKPPGLRDLQSAYRFVAPGAYVVEGKAWSGFGPIARVDFSADDGRTWRPARLQRLSEDPFAWVSWRAPWNAEPGRFVLRCRAFDAAGNSQPLNPNDVWNYEGNGVNAAMRVHVIVEPGAGTAGLTVPSTPRADLACAIVPPRPDGDNENRPASRQRFPGLGIDEDQDVDRCPSDGHP</sequence>
<dbReference type="GO" id="GO:0020037">
    <property type="term" value="F:heme binding"/>
    <property type="evidence" value="ECO:0007669"/>
    <property type="project" value="TreeGrafter"/>
</dbReference>
<evidence type="ECO:0000256" key="3">
    <source>
        <dbReference type="ARBA" id="ARBA00022723"/>
    </source>
</evidence>
<evidence type="ECO:0000256" key="5">
    <source>
        <dbReference type="SAM" id="MobiDB-lite"/>
    </source>
</evidence>
<dbReference type="InterPro" id="IPR036374">
    <property type="entry name" value="OxRdtase_Mopterin-bd_sf"/>
</dbReference>
<feature type="domain" description="Moybdenum cofactor oxidoreductase dimerisation" evidence="7">
    <location>
        <begin position="329"/>
        <end position="426"/>
    </location>
</feature>
<dbReference type="SUPFAM" id="SSF56524">
    <property type="entry name" value="Oxidoreductase molybdopterin-binding domain"/>
    <property type="match status" value="1"/>
</dbReference>
<dbReference type="Pfam" id="PF00174">
    <property type="entry name" value="Oxidored_molyb"/>
    <property type="match status" value="1"/>
</dbReference>
<dbReference type="GO" id="GO:0030151">
    <property type="term" value="F:molybdenum ion binding"/>
    <property type="evidence" value="ECO:0007669"/>
    <property type="project" value="InterPro"/>
</dbReference>
<gene>
    <name evidence="8" type="ORF">BE04_01215</name>
</gene>
<accession>A0A150PII3</accession>
<comment type="caution">
    <text evidence="8">The sequence shown here is derived from an EMBL/GenBank/DDBJ whole genome shotgun (WGS) entry which is preliminary data.</text>
</comment>
<keyword evidence="3" id="KW-0479">Metal-binding</keyword>
<dbReference type="GO" id="GO:0008482">
    <property type="term" value="F:sulfite oxidase activity"/>
    <property type="evidence" value="ECO:0007669"/>
    <property type="project" value="TreeGrafter"/>
</dbReference>
<feature type="compositionally biased region" description="Basic and acidic residues" evidence="5">
    <location>
        <begin position="479"/>
        <end position="488"/>
    </location>
</feature>
<dbReference type="InterPro" id="IPR008335">
    <property type="entry name" value="Mopterin_OxRdtase_euk"/>
</dbReference>
<dbReference type="SUPFAM" id="SSF81296">
    <property type="entry name" value="E set domains"/>
    <property type="match status" value="1"/>
</dbReference>
<dbReference type="PANTHER" id="PTHR19372">
    <property type="entry name" value="SULFITE REDUCTASE"/>
    <property type="match status" value="1"/>
</dbReference>
<dbReference type="InterPro" id="IPR006311">
    <property type="entry name" value="TAT_signal"/>
</dbReference>
<keyword evidence="4" id="KW-0560">Oxidoreductase</keyword>
<dbReference type="GO" id="GO:0043546">
    <property type="term" value="F:molybdopterin cofactor binding"/>
    <property type="evidence" value="ECO:0007669"/>
    <property type="project" value="TreeGrafter"/>
</dbReference>
<evidence type="ECO:0000313" key="8">
    <source>
        <dbReference type="EMBL" id="KYF55238.1"/>
    </source>
</evidence>
<reference evidence="8 9" key="1">
    <citation type="submission" date="2014-02" db="EMBL/GenBank/DDBJ databases">
        <title>The small core and large imbalanced accessory genome model reveals a collaborative survival strategy of Sorangium cellulosum strains in nature.</title>
        <authorList>
            <person name="Han K."/>
            <person name="Peng R."/>
            <person name="Blom J."/>
            <person name="Li Y.-Z."/>
        </authorList>
    </citation>
    <scope>NUCLEOTIDE SEQUENCE [LARGE SCALE GENOMIC DNA]</scope>
    <source>
        <strain evidence="8 9">So0157-18</strain>
    </source>
</reference>
<protein>
    <submittedName>
        <fullName evidence="8">Sulfite oxidase</fullName>
    </submittedName>
</protein>
<dbReference type="InterPro" id="IPR005066">
    <property type="entry name" value="MoCF_OxRdtse_dimer"/>
</dbReference>
<feature type="domain" description="Oxidoreductase molybdopterin-binding" evidence="6">
    <location>
        <begin position="113"/>
        <end position="283"/>
    </location>
</feature>